<sequence>MKSDEIKDELKPINNFIKQNKQNKIVLVGNPNVGKSCIFNYLSGMYVDVSNFPGTTVSITKGKYKDYDVYDTPGIYGVGSFNDEEKVARDIILDGDIVINVVNSLNLERDLFLTLQLIEMGKKVGVILNFSDEIKKRKIKINVQELSKILGVEIIETTAIDKKGFDKIDHLIENARVGNQPDEISSIIKNFASQNIPQAQALLILEGDSNISSKYKIEKIPIEQRENIYITRRNRVNEIVSQIEYEDSTKGEIFNWLGKISINPITGIPLLVMILTLVYFFIGNFVSQKVVNYTENKIGKGIFEYYTKSFISRYTNTEILTQLVDENKNVIDEKLFQFPDGSNSNPKLKEEFEKFSSHNNSISNFTFFNPYVKLFFGEFGVITMTITYLLFLLFPLVIGFYLVMAFLEDSGYLPRLATMLDRAFNKIGLNGRAVIPIMLGFGCITMANITTRLLGSEKEKSIVTAILQFVIPCSAQLAVIAVLLSGAGLKPMLIFITVIGSVLILLSTILNKLLPGESSPLLIDLPIMRFPRLSNIFKKTFYRSWGFMKEAGFWFFIGALGVGILDLTGLLKLWQDFLNPLTVHWLKLPKEASTAFVMGMVRRDFGAAGLFDLKLSTMQITVAIITITLFVPCIASFVVMLKERGLKEGLIIWLGTWVTAFFIGGLVAQIII</sequence>
<feature type="transmembrane region" description="Helical" evidence="1">
    <location>
        <begin position="620"/>
        <end position="641"/>
    </location>
</feature>
<dbReference type="GO" id="GO:0005525">
    <property type="term" value="F:GTP binding"/>
    <property type="evidence" value="ECO:0007669"/>
    <property type="project" value="InterPro"/>
</dbReference>
<dbReference type="InterPro" id="IPR011642">
    <property type="entry name" value="Gate_dom"/>
</dbReference>
<dbReference type="Pfam" id="PF07664">
    <property type="entry name" value="FeoB_C"/>
    <property type="match status" value="1"/>
</dbReference>
<feature type="transmembrane region" description="Helical" evidence="1">
    <location>
        <begin position="650"/>
        <end position="671"/>
    </location>
</feature>
<reference evidence="3" key="1">
    <citation type="submission" date="2023-03" db="EMBL/GenBank/DDBJ databases">
        <title>Stygiobacter electus gen. nov., sp. nov., facultatively anaerobic thermotolerant bacterium of the class Ignavibacteria from a well of Yessentuki mineral water deposit.</title>
        <authorList>
            <person name="Podosokorskaya O.A."/>
            <person name="Elcheninov A.G."/>
            <person name="Petrova N.F."/>
            <person name="Zavarzina D.G."/>
            <person name="Kublanov I.V."/>
            <person name="Merkel A.Y."/>
        </authorList>
    </citation>
    <scope>NUCLEOTIDE SEQUENCE</scope>
    <source>
        <strain evidence="3">09-Me</strain>
    </source>
</reference>
<evidence type="ECO:0000259" key="2">
    <source>
        <dbReference type="PROSITE" id="PS51711"/>
    </source>
</evidence>
<dbReference type="InterPro" id="IPR011640">
    <property type="entry name" value="Fe2_transport_prot_B_C"/>
</dbReference>
<dbReference type="Pfam" id="PF02421">
    <property type="entry name" value="FeoB_N"/>
    <property type="match status" value="1"/>
</dbReference>
<dbReference type="AlphaFoldDB" id="A0AAE3NYF4"/>
<dbReference type="PROSITE" id="PS51711">
    <property type="entry name" value="G_FEOB"/>
    <property type="match status" value="1"/>
</dbReference>
<dbReference type="GO" id="GO:0015093">
    <property type="term" value="F:ferrous iron transmembrane transporter activity"/>
    <property type="evidence" value="ECO:0007669"/>
    <property type="project" value="InterPro"/>
</dbReference>
<evidence type="ECO:0000313" key="3">
    <source>
        <dbReference type="EMBL" id="MDF1611069.1"/>
    </source>
</evidence>
<feature type="transmembrane region" description="Helical" evidence="1">
    <location>
        <begin position="492"/>
        <end position="510"/>
    </location>
</feature>
<evidence type="ECO:0000256" key="1">
    <source>
        <dbReference type="SAM" id="Phobius"/>
    </source>
</evidence>
<dbReference type="EMBL" id="JARGDL010000002">
    <property type="protein sequence ID" value="MDF1611069.1"/>
    <property type="molecule type" value="Genomic_DNA"/>
</dbReference>
<dbReference type="Pfam" id="PF07670">
    <property type="entry name" value="Gate"/>
    <property type="match status" value="2"/>
</dbReference>
<keyword evidence="1" id="KW-0812">Transmembrane</keyword>
<keyword evidence="1" id="KW-0472">Membrane</keyword>
<comment type="caution">
    <text evidence="3">The sequence shown here is derived from an EMBL/GenBank/DDBJ whole genome shotgun (WGS) entry which is preliminary data.</text>
</comment>
<protein>
    <submittedName>
        <fullName evidence="3">Ferrous iron transporter B</fullName>
    </submittedName>
</protein>
<dbReference type="PANTHER" id="PTHR43185">
    <property type="entry name" value="FERROUS IRON TRANSPORT PROTEIN B"/>
    <property type="match status" value="1"/>
</dbReference>
<feature type="domain" description="FeoB-type G" evidence="2">
    <location>
        <begin position="22"/>
        <end position="181"/>
    </location>
</feature>
<dbReference type="InterPro" id="IPR030389">
    <property type="entry name" value="G_FEOB_dom"/>
</dbReference>
<proteinExistence type="predicted"/>
<evidence type="ECO:0000313" key="4">
    <source>
        <dbReference type="Proteomes" id="UP001221302"/>
    </source>
</evidence>
<keyword evidence="4" id="KW-1185">Reference proteome</keyword>
<dbReference type="PANTHER" id="PTHR43185:SF1">
    <property type="entry name" value="FE(2+) TRANSPORTER FEOB"/>
    <property type="match status" value="1"/>
</dbReference>
<dbReference type="GO" id="GO:0005886">
    <property type="term" value="C:plasma membrane"/>
    <property type="evidence" value="ECO:0007669"/>
    <property type="project" value="TreeGrafter"/>
</dbReference>
<feature type="transmembrane region" description="Helical" evidence="1">
    <location>
        <begin position="386"/>
        <end position="407"/>
    </location>
</feature>
<dbReference type="RefSeq" id="WP_321534833.1">
    <property type="nucleotide sequence ID" value="NZ_JARGDL010000002.1"/>
</dbReference>
<name>A0AAE3NYF4_9BACT</name>
<dbReference type="SUPFAM" id="SSF52540">
    <property type="entry name" value="P-loop containing nucleoside triphosphate hydrolases"/>
    <property type="match status" value="1"/>
</dbReference>
<organism evidence="3 4">
    <name type="scientific">Stygiobacter electus</name>
    <dbReference type="NCBI Taxonomy" id="3032292"/>
    <lineage>
        <taxon>Bacteria</taxon>
        <taxon>Pseudomonadati</taxon>
        <taxon>Ignavibacteriota</taxon>
        <taxon>Ignavibacteria</taxon>
        <taxon>Ignavibacteriales</taxon>
        <taxon>Melioribacteraceae</taxon>
        <taxon>Stygiobacter</taxon>
    </lineage>
</organism>
<feature type="transmembrane region" description="Helical" evidence="1">
    <location>
        <begin position="267"/>
        <end position="287"/>
    </location>
</feature>
<feature type="transmembrane region" description="Helical" evidence="1">
    <location>
        <begin position="427"/>
        <end position="450"/>
    </location>
</feature>
<dbReference type="Gene3D" id="3.40.50.300">
    <property type="entry name" value="P-loop containing nucleotide triphosphate hydrolases"/>
    <property type="match status" value="1"/>
</dbReference>
<feature type="transmembrane region" description="Helical" evidence="1">
    <location>
        <begin position="462"/>
        <end position="486"/>
    </location>
</feature>
<feature type="transmembrane region" description="Helical" evidence="1">
    <location>
        <begin position="553"/>
        <end position="574"/>
    </location>
</feature>
<accession>A0AAE3NYF4</accession>
<dbReference type="InterPro" id="IPR027417">
    <property type="entry name" value="P-loop_NTPase"/>
</dbReference>
<dbReference type="Proteomes" id="UP001221302">
    <property type="component" value="Unassembled WGS sequence"/>
</dbReference>
<keyword evidence="1" id="KW-1133">Transmembrane helix</keyword>
<gene>
    <name evidence="3" type="ORF">P0M35_02830</name>
</gene>
<dbReference type="InterPro" id="IPR050860">
    <property type="entry name" value="FeoB_GTPase"/>
</dbReference>